<proteinExistence type="predicted"/>
<sequence>MHLQNTADALSLVLGAVQHGRTGGQMPGIHPEKAQTAHIGVGHNLKRQSGEGLVVAGLAVFLRLGPGIHALDGGNVHRRGHIVHNRVQQLLHALVAVRRAAGDGNHFDRQGGFADGGADLFGGDFFPFQIRFHDLVVKVGHRFQQLGAVFLGQVLIFGRNLFHPHILSQLIVIDIGVHVHQIDDPLKGIFASDRQLDGYRIGFEPVKNHVQHVEEIRAHDVHLIDVNHAGDSVMVGLTPYGLGLGLDSAFCAHHGDRAVKDTQTPLHLNGEVHVARCVDDIDTMVFPITGSGR</sequence>
<name>A0A645CVS1_9ZZZZ</name>
<dbReference type="AntiFam" id="ANF00072">
    <property type="entry name" value="Shadow ORF (opposite TypA)"/>
</dbReference>
<accession>A0A645CVS1</accession>
<gene>
    <name evidence="1" type="ORF">SDC9_128062</name>
</gene>
<reference evidence="1" key="1">
    <citation type="submission" date="2019-08" db="EMBL/GenBank/DDBJ databases">
        <authorList>
            <person name="Kucharzyk K."/>
            <person name="Murdoch R.W."/>
            <person name="Higgins S."/>
            <person name="Loffler F."/>
        </authorList>
    </citation>
    <scope>NUCLEOTIDE SEQUENCE</scope>
</reference>
<evidence type="ECO:0000313" key="1">
    <source>
        <dbReference type="EMBL" id="MPM81011.1"/>
    </source>
</evidence>
<protein>
    <submittedName>
        <fullName evidence="1">Uncharacterized protein</fullName>
    </submittedName>
</protein>
<dbReference type="AlphaFoldDB" id="A0A645CVS1"/>
<organism evidence="1">
    <name type="scientific">bioreactor metagenome</name>
    <dbReference type="NCBI Taxonomy" id="1076179"/>
    <lineage>
        <taxon>unclassified sequences</taxon>
        <taxon>metagenomes</taxon>
        <taxon>ecological metagenomes</taxon>
    </lineage>
</organism>
<comment type="caution">
    <text evidence="1">The sequence shown here is derived from an EMBL/GenBank/DDBJ whole genome shotgun (WGS) entry which is preliminary data.</text>
</comment>
<dbReference type="EMBL" id="VSSQ01030468">
    <property type="protein sequence ID" value="MPM81011.1"/>
    <property type="molecule type" value="Genomic_DNA"/>
</dbReference>